<dbReference type="Gene3D" id="3.30.2310.20">
    <property type="entry name" value="RelE-like"/>
    <property type="match status" value="1"/>
</dbReference>
<evidence type="ECO:0000313" key="2">
    <source>
        <dbReference type="Proteomes" id="UP000095255"/>
    </source>
</evidence>
<dbReference type="STRING" id="1390249.BHU72_07560"/>
<keyword evidence="2" id="KW-1185">Reference proteome</keyword>
<dbReference type="InterPro" id="IPR035093">
    <property type="entry name" value="RelE/ParE_toxin_dom_sf"/>
</dbReference>
<dbReference type="EMBL" id="MJAT01000036">
    <property type="protein sequence ID" value="OEH84687.1"/>
    <property type="molecule type" value="Genomic_DNA"/>
</dbReference>
<dbReference type="RefSeq" id="WP_069702786.1">
    <property type="nucleotide sequence ID" value="NZ_MJAT01000036.1"/>
</dbReference>
<dbReference type="InterPro" id="IPR052747">
    <property type="entry name" value="TA_system_RelE_toxin"/>
</dbReference>
<dbReference type="OrthoDB" id="9805098at2"/>
<dbReference type="AlphaFoldDB" id="A0A1E5L3K7"/>
<dbReference type="PANTHER" id="PTHR38813">
    <property type="match status" value="1"/>
</dbReference>
<comment type="caution">
    <text evidence="1">The sequence shown here is derived from an EMBL/GenBank/DDBJ whole genome shotgun (WGS) entry which is preliminary data.</text>
</comment>
<dbReference type="Proteomes" id="UP000095255">
    <property type="component" value="Unassembled WGS sequence"/>
</dbReference>
<reference evidence="1 2" key="1">
    <citation type="submission" date="2016-09" db="EMBL/GenBank/DDBJ databases">
        <title>Desulfuribacillus arsenicus sp. nov., an obligately anaerobic, dissimilatory arsenic- and antimonate-reducing bacterium isolated from anoxic sediments.</title>
        <authorList>
            <person name="Abin C.A."/>
            <person name="Hollibaugh J.T."/>
        </authorList>
    </citation>
    <scope>NUCLEOTIDE SEQUENCE [LARGE SCALE GENOMIC DNA]</scope>
    <source>
        <strain evidence="1 2">MLFW-2</strain>
    </source>
</reference>
<dbReference type="SUPFAM" id="SSF143011">
    <property type="entry name" value="RelE-like"/>
    <property type="match status" value="1"/>
</dbReference>
<protein>
    <submittedName>
        <fullName evidence="1">Plasmid stabilization protein</fullName>
    </submittedName>
</protein>
<evidence type="ECO:0000313" key="1">
    <source>
        <dbReference type="EMBL" id="OEH84687.1"/>
    </source>
</evidence>
<gene>
    <name evidence="1" type="ORF">BHU72_07560</name>
</gene>
<organism evidence="1 2">
    <name type="scientific">Desulfuribacillus stibiiarsenatis</name>
    <dbReference type="NCBI Taxonomy" id="1390249"/>
    <lineage>
        <taxon>Bacteria</taxon>
        <taxon>Bacillati</taxon>
        <taxon>Bacillota</taxon>
        <taxon>Desulfuribacillia</taxon>
        <taxon>Desulfuribacillales</taxon>
        <taxon>Desulfuribacillaceae</taxon>
        <taxon>Desulfuribacillus</taxon>
    </lineage>
</organism>
<sequence length="83" mass="10034">MKYTVKYQKDCIKYLKKLDKLMQIRIIKAINQLPDGDVKLLKNCKDDYRLRVGIQRIIFNKDDDKKEIYIIKISPRGEVYKRL</sequence>
<dbReference type="PANTHER" id="PTHR38813:SF1">
    <property type="entry name" value="TOXIN RELE1-RELATED"/>
    <property type="match status" value="1"/>
</dbReference>
<proteinExistence type="predicted"/>
<name>A0A1E5L3K7_9FIRM</name>
<accession>A0A1E5L3K7</accession>